<reference evidence="4 5" key="1">
    <citation type="journal article" date="2015" name="Genome Announc.">
        <title>Expanding the biotechnology potential of lactobacilli through comparative genomics of 213 strains and associated genera.</title>
        <authorList>
            <person name="Sun Z."/>
            <person name="Harris H.M."/>
            <person name="McCann A."/>
            <person name="Guo C."/>
            <person name="Argimon S."/>
            <person name="Zhang W."/>
            <person name="Yang X."/>
            <person name="Jeffery I.B."/>
            <person name="Cooney J.C."/>
            <person name="Kagawa T.F."/>
            <person name="Liu W."/>
            <person name="Song Y."/>
            <person name="Salvetti E."/>
            <person name="Wrobel A."/>
            <person name="Rasinkangas P."/>
            <person name="Parkhill J."/>
            <person name="Rea M.C."/>
            <person name="O'Sullivan O."/>
            <person name="Ritari J."/>
            <person name="Douillard F.P."/>
            <person name="Paul Ross R."/>
            <person name="Yang R."/>
            <person name="Briner A.E."/>
            <person name="Felis G.E."/>
            <person name="de Vos W.M."/>
            <person name="Barrangou R."/>
            <person name="Klaenhammer T.R."/>
            <person name="Caufield P.W."/>
            <person name="Cui Y."/>
            <person name="Zhang H."/>
            <person name="O'Toole P.W."/>
        </authorList>
    </citation>
    <scope>NUCLEOTIDE SEQUENCE [LARGE SCALE GENOMIC DNA]</scope>
    <source>
        <strain evidence="4 5">DSM 24716</strain>
    </source>
</reference>
<dbReference type="Gene3D" id="1.10.260.40">
    <property type="entry name" value="lambda repressor-like DNA-binding domains"/>
    <property type="match status" value="1"/>
</dbReference>
<dbReference type="InterPro" id="IPR001387">
    <property type="entry name" value="Cro/C1-type_HTH"/>
</dbReference>
<organism evidence="4 5">
    <name type="scientific">Companilactobacillus kimchiensis</name>
    <dbReference type="NCBI Taxonomy" id="993692"/>
    <lineage>
        <taxon>Bacteria</taxon>
        <taxon>Bacillati</taxon>
        <taxon>Bacillota</taxon>
        <taxon>Bacilli</taxon>
        <taxon>Lactobacillales</taxon>
        <taxon>Lactobacillaceae</taxon>
        <taxon>Companilactobacillus</taxon>
    </lineage>
</organism>
<dbReference type="AlphaFoldDB" id="A0A0R2L8G8"/>
<dbReference type="SMART" id="SM00530">
    <property type="entry name" value="HTH_XRE"/>
    <property type="match status" value="1"/>
</dbReference>
<evidence type="ECO:0000313" key="4">
    <source>
        <dbReference type="EMBL" id="KRN98120.1"/>
    </source>
</evidence>
<keyword evidence="2" id="KW-0812">Transmembrane</keyword>
<feature type="transmembrane region" description="Helical" evidence="2">
    <location>
        <begin position="173"/>
        <end position="190"/>
    </location>
</feature>
<sequence>MKFGDHLKQERQKKHLTQQVVADELNVSRQTISSWETENSYPDIESLIRLSDYYQVSLDILLKEDEGMTEYLKKQEIIKRIKPILYILIIIDLLFIGIATLFYLKIIEMNSWTGILLLVIGLLNVLAIFKMSDFLNQLNGKRYTVRYYKVTILGVLLSVIMAVTFAMLKQSLLSGVCSGVAVALIAALVIKFQTKNREG</sequence>
<keyword evidence="2" id="KW-1133">Transmembrane helix</keyword>
<dbReference type="GO" id="GO:0003677">
    <property type="term" value="F:DNA binding"/>
    <property type="evidence" value="ECO:0007669"/>
    <property type="project" value="UniProtKB-KW"/>
</dbReference>
<dbReference type="Pfam" id="PF01381">
    <property type="entry name" value="HTH_3"/>
    <property type="match status" value="1"/>
</dbReference>
<evidence type="ECO:0000256" key="1">
    <source>
        <dbReference type="ARBA" id="ARBA00023125"/>
    </source>
</evidence>
<gene>
    <name evidence="4" type="ORF">IV57_GL001311</name>
</gene>
<dbReference type="STRING" id="993692.IV57_GL001311"/>
<evidence type="ECO:0000259" key="3">
    <source>
        <dbReference type="PROSITE" id="PS50943"/>
    </source>
</evidence>
<proteinExistence type="predicted"/>
<dbReference type="InterPro" id="IPR010982">
    <property type="entry name" value="Lambda_DNA-bd_dom_sf"/>
</dbReference>
<dbReference type="EMBL" id="JQCF01000026">
    <property type="protein sequence ID" value="KRN98120.1"/>
    <property type="molecule type" value="Genomic_DNA"/>
</dbReference>
<keyword evidence="5" id="KW-1185">Reference proteome</keyword>
<dbReference type="RefSeq" id="WP_083488960.1">
    <property type="nucleotide sequence ID" value="NZ_JQCF01000026.1"/>
</dbReference>
<comment type="caution">
    <text evidence="4">The sequence shown here is derived from an EMBL/GenBank/DDBJ whole genome shotgun (WGS) entry which is preliminary data.</text>
</comment>
<dbReference type="PANTHER" id="PTHR46558">
    <property type="entry name" value="TRACRIPTIONAL REGULATORY PROTEIN-RELATED-RELATED"/>
    <property type="match status" value="1"/>
</dbReference>
<protein>
    <submittedName>
        <fullName evidence="4">Helix-turn-helix domain-containing protein</fullName>
    </submittedName>
</protein>
<evidence type="ECO:0000256" key="2">
    <source>
        <dbReference type="SAM" id="Phobius"/>
    </source>
</evidence>
<dbReference type="SUPFAM" id="SSF47413">
    <property type="entry name" value="lambda repressor-like DNA-binding domains"/>
    <property type="match status" value="1"/>
</dbReference>
<keyword evidence="2" id="KW-0472">Membrane</keyword>
<evidence type="ECO:0000313" key="5">
    <source>
        <dbReference type="Proteomes" id="UP000051006"/>
    </source>
</evidence>
<dbReference type="OrthoDB" id="9805856at2"/>
<dbReference type="PROSITE" id="PS50943">
    <property type="entry name" value="HTH_CROC1"/>
    <property type="match status" value="1"/>
</dbReference>
<feature type="domain" description="HTH cro/C1-type" evidence="3">
    <location>
        <begin position="7"/>
        <end position="61"/>
    </location>
</feature>
<accession>A0A0R2L8G8</accession>
<dbReference type="PATRIC" id="fig|993692.3.peg.1331"/>
<feature type="transmembrane region" description="Helical" evidence="2">
    <location>
        <begin position="84"/>
        <end position="104"/>
    </location>
</feature>
<name>A0A0R2L8G8_9LACO</name>
<dbReference type="CDD" id="cd00093">
    <property type="entry name" value="HTH_XRE"/>
    <property type="match status" value="1"/>
</dbReference>
<dbReference type="PANTHER" id="PTHR46558:SF13">
    <property type="entry name" value="HTH-TYPE TRANSCRIPTIONAL REGULATOR IMMR"/>
    <property type="match status" value="1"/>
</dbReference>
<dbReference type="Proteomes" id="UP000051006">
    <property type="component" value="Unassembled WGS sequence"/>
</dbReference>
<feature type="transmembrane region" description="Helical" evidence="2">
    <location>
        <begin position="150"/>
        <end position="167"/>
    </location>
</feature>
<keyword evidence="1" id="KW-0238">DNA-binding</keyword>
<feature type="transmembrane region" description="Helical" evidence="2">
    <location>
        <begin position="110"/>
        <end position="129"/>
    </location>
</feature>